<evidence type="ECO:0000259" key="2">
    <source>
        <dbReference type="Pfam" id="PF24855"/>
    </source>
</evidence>
<protein>
    <recommendedName>
        <fullName evidence="2">DUF7729 domain-containing protein</fullName>
    </recommendedName>
</protein>
<name>V2XLB8_MONRO</name>
<feature type="domain" description="DUF7729" evidence="2">
    <location>
        <begin position="32"/>
        <end position="149"/>
    </location>
</feature>
<gene>
    <name evidence="3" type="ORF">Moror_14543</name>
</gene>
<sequence>MFTSLAIVSLLTSAAVAQSAAPSNPLIPSGISQSCSSFLNTLNNDSQFKQCTQSVTNATAPYGPGGDVTTPTLQGMTSTLDSLCSIDYKVCEQTIRKNVFDFYGACPEELTSNTNQDVLRLYEILYSMVPMKNAVCSKDDNGRYCVTKTSSLVTGGTSPSGVKTNLVTPNSVISTVQQYLWSNPGALAKRADAMVPNMTTYANTNLPFLFISPDLDYNRLCTACTRNVMTHWINFQSDVPYAPGLNKSLLLSHEADLYAGIQKTCGPNFMSGVVQAAGGLSDGSSNGSFKAFGVEIQGFVTIIFSIITMVATSAL</sequence>
<feature type="signal peptide" evidence="1">
    <location>
        <begin position="1"/>
        <end position="17"/>
    </location>
</feature>
<dbReference type="Pfam" id="PF24855">
    <property type="entry name" value="DUF7729"/>
    <property type="match status" value="1"/>
</dbReference>
<organism evidence="3 4">
    <name type="scientific">Moniliophthora roreri (strain MCA 2997)</name>
    <name type="common">Cocoa frosty pod rot fungus</name>
    <name type="synonym">Crinipellis roreri</name>
    <dbReference type="NCBI Taxonomy" id="1381753"/>
    <lineage>
        <taxon>Eukaryota</taxon>
        <taxon>Fungi</taxon>
        <taxon>Dikarya</taxon>
        <taxon>Basidiomycota</taxon>
        <taxon>Agaricomycotina</taxon>
        <taxon>Agaricomycetes</taxon>
        <taxon>Agaricomycetidae</taxon>
        <taxon>Agaricales</taxon>
        <taxon>Marasmiineae</taxon>
        <taxon>Marasmiaceae</taxon>
        <taxon>Moniliophthora</taxon>
    </lineage>
</organism>
<dbReference type="InterPro" id="IPR056146">
    <property type="entry name" value="DUF7729"/>
</dbReference>
<dbReference type="EMBL" id="AWSO01000207">
    <property type="protein sequence ID" value="ESK93280.1"/>
    <property type="molecule type" value="Genomic_DNA"/>
</dbReference>
<dbReference type="Proteomes" id="UP000017559">
    <property type="component" value="Unassembled WGS sequence"/>
</dbReference>
<proteinExistence type="predicted"/>
<dbReference type="HOGENOM" id="CLU_049056_0_0_1"/>
<keyword evidence="4" id="KW-1185">Reference proteome</keyword>
<evidence type="ECO:0000256" key="1">
    <source>
        <dbReference type="SAM" id="SignalP"/>
    </source>
</evidence>
<reference evidence="3 4" key="1">
    <citation type="journal article" date="2014" name="BMC Genomics">
        <title>Genome and secretome analysis of the hemibiotrophic fungal pathogen, Moniliophthora roreri, which causes frosty pod rot disease of cacao: mechanisms of the biotrophic and necrotrophic phases.</title>
        <authorList>
            <person name="Meinhardt L.W."/>
            <person name="Costa G.G.L."/>
            <person name="Thomazella D.P.T."/>
            <person name="Teixeira P.J.P.L."/>
            <person name="Carazzolle M.F."/>
            <person name="Schuster S.C."/>
            <person name="Carlson J.E."/>
            <person name="Guiltinan M.J."/>
            <person name="Mieczkowski P."/>
            <person name="Farmer A."/>
            <person name="Ramaraj T."/>
            <person name="Crozier J."/>
            <person name="Davis R.E."/>
            <person name="Shao J."/>
            <person name="Melnick R.L."/>
            <person name="Pereira G.A.G."/>
            <person name="Bailey B.A."/>
        </authorList>
    </citation>
    <scope>NUCLEOTIDE SEQUENCE [LARGE SCALE GENOMIC DNA]</scope>
    <source>
        <strain evidence="3 4">MCA 2997</strain>
    </source>
</reference>
<evidence type="ECO:0000313" key="4">
    <source>
        <dbReference type="Proteomes" id="UP000017559"/>
    </source>
</evidence>
<dbReference type="OrthoDB" id="5588482at2759"/>
<evidence type="ECO:0000313" key="3">
    <source>
        <dbReference type="EMBL" id="ESK93280.1"/>
    </source>
</evidence>
<accession>V2XLB8</accession>
<dbReference type="STRING" id="1381753.V2XLB8"/>
<feature type="chain" id="PRO_5004711664" description="DUF7729 domain-containing protein" evidence="1">
    <location>
        <begin position="18"/>
        <end position="315"/>
    </location>
</feature>
<dbReference type="AlphaFoldDB" id="V2XLB8"/>
<comment type="caution">
    <text evidence="3">The sequence shown here is derived from an EMBL/GenBank/DDBJ whole genome shotgun (WGS) entry which is preliminary data.</text>
</comment>
<keyword evidence="1" id="KW-0732">Signal</keyword>
<dbReference type="KEGG" id="mrr:Moror_14543"/>